<keyword evidence="1 5" id="KW-0808">Transferase</keyword>
<keyword evidence="2 5" id="KW-0548">Nucleotidyltransferase</keyword>
<dbReference type="GO" id="GO:0043814">
    <property type="term" value="F:phospholactate guanylyltransferase activity"/>
    <property type="evidence" value="ECO:0007669"/>
    <property type="project" value="InterPro"/>
</dbReference>
<comment type="pathway">
    <text evidence="5">Cofactor biosynthesis; coenzyme F420 biosynthesis.</text>
</comment>
<dbReference type="EMBL" id="JACICD010000001">
    <property type="protein sequence ID" value="MBB3770221.1"/>
    <property type="molecule type" value="Genomic_DNA"/>
</dbReference>
<keyword evidence="7" id="KW-1185">Reference proteome</keyword>
<dbReference type="GO" id="GO:0052645">
    <property type="term" value="P:F420-0 metabolic process"/>
    <property type="evidence" value="ECO:0007669"/>
    <property type="project" value="UniProtKB-UniRule"/>
</dbReference>
<dbReference type="Proteomes" id="UP000533469">
    <property type="component" value="Unassembled WGS sequence"/>
</dbReference>
<keyword evidence="3 5" id="KW-0547">Nucleotide-binding</keyword>
<gene>
    <name evidence="5" type="primary">fbiD</name>
    <name evidence="6" type="ORF">FHS55_000807</name>
</gene>
<dbReference type="SUPFAM" id="SSF53448">
    <property type="entry name" value="Nucleotide-diphospho-sugar transferases"/>
    <property type="match status" value="1"/>
</dbReference>
<comment type="caution">
    <text evidence="6">The sequence shown here is derived from an EMBL/GenBank/DDBJ whole genome shotgun (WGS) entry which is preliminary data.</text>
</comment>
<reference evidence="6 7" key="1">
    <citation type="submission" date="2020-08" db="EMBL/GenBank/DDBJ databases">
        <title>Genomic Encyclopedia of Type Strains, Phase IV (KMG-IV): sequencing the most valuable type-strain genomes for metagenomic binning, comparative biology and taxonomic classification.</title>
        <authorList>
            <person name="Goeker M."/>
        </authorList>
    </citation>
    <scope>NUCLEOTIDE SEQUENCE [LARGE SCALE GENOMIC DNA]</scope>
    <source>
        <strain evidence="6 7">DSM 5895</strain>
    </source>
</reference>
<dbReference type="InterPro" id="IPR002835">
    <property type="entry name" value="CofC"/>
</dbReference>
<dbReference type="RefSeq" id="WP_343055961.1">
    <property type="nucleotide sequence ID" value="NZ_JACICD010000001.1"/>
</dbReference>
<dbReference type="AlphaFoldDB" id="A0A839Z5I2"/>
<dbReference type="UniPathway" id="UPA00071"/>
<protein>
    <recommendedName>
        <fullName evidence="5">3-phospho-D-glycerate guanylyltransferase</fullName>
        <shortName evidence="5">3PG guanylyltransferase</shortName>
        <ecNumber evidence="5">2.7.7.106</ecNumber>
    </recommendedName>
</protein>
<evidence type="ECO:0000256" key="5">
    <source>
        <dbReference type="HAMAP-Rule" id="MF_02114"/>
    </source>
</evidence>
<evidence type="ECO:0000256" key="1">
    <source>
        <dbReference type="ARBA" id="ARBA00022679"/>
    </source>
</evidence>
<dbReference type="NCBIfam" id="TIGR03552">
    <property type="entry name" value="F420_cofC"/>
    <property type="match status" value="1"/>
</dbReference>
<comment type="function">
    <text evidence="5">Guanylyltransferase that catalyzes the activation of (2R)-3-phosphoglycerate (3PG) as 3-[(R)-glyceryl]-diphospho-5'-guanosine, via the condensation of 3PG with GTP. It is involved in the biosynthesis of a derivative of the hydride carrier cofactor coenzyme F420, 3PG-F420.</text>
</comment>
<evidence type="ECO:0000256" key="3">
    <source>
        <dbReference type="ARBA" id="ARBA00022741"/>
    </source>
</evidence>
<name>A0A839Z5I2_9HYPH</name>
<keyword evidence="4 5" id="KW-0342">GTP-binding</keyword>
<dbReference type="Gene3D" id="3.90.550.10">
    <property type="entry name" value="Spore Coat Polysaccharide Biosynthesis Protein SpsA, Chain A"/>
    <property type="match status" value="1"/>
</dbReference>
<dbReference type="PANTHER" id="PTHR40392">
    <property type="entry name" value="2-PHOSPHO-L-LACTATE GUANYLYLTRANSFERASE"/>
    <property type="match status" value="1"/>
</dbReference>
<evidence type="ECO:0000256" key="2">
    <source>
        <dbReference type="ARBA" id="ARBA00022695"/>
    </source>
</evidence>
<comment type="catalytic activity">
    <reaction evidence="5">
        <text>(2R)-3-phosphoglycerate + GTP + H(+) = 3-[(R)-glyceryl]-diphospho-5'-guanosine + diphosphate</text>
        <dbReference type="Rhea" id="RHEA:63440"/>
        <dbReference type="ChEBI" id="CHEBI:15378"/>
        <dbReference type="ChEBI" id="CHEBI:33019"/>
        <dbReference type="ChEBI" id="CHEBI:37565"/>
        <dbReference type="ChEBI" id="CHEBI:58272"/>
        <dbReference type="ChEBI" id="CHEBI:147306"/>
        <dbReference type="EC" id="2.7.7.106"/>
    </reaction>
</comment>
<dbReference type="EC" id="2.7.7.106" evidence="5"/>
<dbReference type="GO" id="GO:0005525">
    <property type="term" value="F:GTP binding"/>
    <property type="evidence" value="ECO:0007669"/>
    <property type="project" value="UniProtKB-KW"/>
</dbReference>
<dbReference type="InterPro" id="IPR029044">
    <property type="entry name" value="Nucleotide-diphossugar_trans"/>
</dbReference>
<accession>A0A839Z5I2</accession>
<dbReference type="HAMAP" id="MF_02114">
    <property type="entry name" value="CofC"/>
    <property type="match status" value="1"/>
</dbReference>
<evidence type="ECO:0000313" key="6">
    <source>
        <dbReference type="EMBL" id="MBB3770221.1"/>
    </source>
</evidence>
<dbReference type="PANTHER" id="PTHR40392:SF1">
    <property type="entry name" value="2-PHOSPHO-L-LACTATE GUANYLYLTRANSFERASE"/>
    <property type="match status" value="1"/>
</dbReference>
<proteinExistence type="inferred from homology"/>
<sequence>MSAALAGRDILAVVPVKDFALAKQRLAGAFPPSFRRALARAMLRDVLVALRGAETIAGVVVVTADPEAGLLAGEYGARLLFEGTVRGLNPAVAQAGAYLAAERRSGMLVVPSDIPTVTSDEIGRLVAAHPAGRAVSVVPAHDGEGTNALVVSPPDALRFSFGPLSFPMHLANAREAQAALQVHELAQFPGLSCDIDRPDDLARLDSLPPGSHTWRLLAEQGMA</sequence>
<evidence type="ECO:0000256" key="4">
    <source>
        <dbReference type="ARBA" id="ARBA00023134"/>
    </source>
</evidence>
<dbReference type="Pfam" id="PF01983">
    <property type="entry name" value="CofC"/>
    <property type="match status" value="1"/>
</dbReference>
<evidence type="ECO:0000313" key="7">
    <source>
        <dbReference type="Proteomes" id="UP000533469"/>
    </source>
</evidence>
<comment type="similarity">
    <text evidence="5">Belongs to the CofC family.</text>
</comment>
<organism evidence="6 7">
    <name type="scientific">Ancylobacter tetraedralis</name>
    <dbReference type="NCBI Taxonomy" id="217068"/>
    <lineage>
        <taxon>Bacteria</taxon>
        <taxon>Pseudomonadati</taxon>
        <taxon>Pseudomonadota</taxon>
        <taxon>Alphaproteobacteria</taxon>
        <taxon>Hyphomicrobiales</taxon>
        <taxon>Xanthobacteraceae</taxon>
        <taxon>Ancylobacter</taxon>
    </lineage>
</organism>